<evidence type="ECO:0000256" key="5">
    <source>
        <dbReference type="ARBA" id="ARBA00022490"/>
    </source>
</evidence>
<evidence type="ECO:0000313" key="12">
    <source>
        <dbReference type="EMBL" id="ORX68677.1"/>
    </source>
</evidence>
<dbReference type="InterPro" id="IPR045546">
    <property type="entry name" value="Exportin-T_C"/>
</dbReference>
<dbReference type="AlphaFoldDB" id="A0A1Y1W579"/>
<evidence type="ECO:0000259" key="11">
    <source>
        <dbReference type="Pfam" id="PF19282"/>
    </source>
</evidence>
<comment type="function">
    <text evidence="9">tRNA nucleus export receptor which facilitates tRNA translocation across the nuclear pore complex.</text>
</comment>
<dbReference type="GeneID" id="63801358"/>
<evidence type="ECO:0000256" key="6">
    <source>
        <dbReference type="ARBA" id="ARBA00022555"/>
    </source>
</evidence>
<dbReference type="Gene3D" id="1.25.10.10">
    <property type="entry name" value="Leucine-rich Repeat Variant"/>
    <property type="match status" value="1"/>
</dbReference>
<dbReference type="EMBL" id="MCFD01000009">
    <property type="protein sequence ID" value="ORX68677.1"/>
    <property type="molecule type" value="Genomic_DNA"/>
</dbReference>
<reference evidence="12 13" key="1">
    <citation type="submission" date="2016-07" db="EMBL/GenBank/DDBJ databases">
        <title>Pervasive Adenine N6-methylation of Active Genes in Fungi.</title>
        <authorList>
            <consortium name="DOE Joint Genome Institute"/>
            <person name="Mondo S.J."/>
            <person name="Dannebaum R.O."/>
            <person name="Kuo R.C."/>
            <person name="Labutti K."/>
            <person name="Haridas S."/>
            <person name="Kuo A."/>
            <person name="Salamov A."/>
            <person name="Ahrendt S.R."/>
            <person name="Lipzen A."/>
            <person name="Sullivan W."/>
            <person name="Andreopoulos W.B."/>
            <person name="Clum A."/>
            <person name="Lindquist E."/>
            <person name="Daum C."/>
            <person name="Ramamoorthy G.K."/>
            <person name="Gryganskyi A."/>
            <person name="Culley D."/>
            <person name="Magnuson J.K."/>
            <person name="James T.Y."/>
            <person name="O'Malley M.A."/>
            <person name="Stajich J.E."/>
            <person name="Spatafora J.W."/>
            <person name="Visel A."/>
            <person name="Grigoriev I.V."/>
        </authorList>
    </citation>
    <scope>NUCLEOTIDE SEQUENCE [LARGE SCALE GENOMIC DNA]</scope>
    <source>
        <strain evidence="12 13">ATCC 12442</strain>
    </source>
</reference>
<evidence type="ECO:0000256" key="3">
    <source>
        <dbReference type="ARBA" id="ARBA00018928"/>
    </source>
</evidence>
<dbReference type="InterPro" id="IPR011989">
    <property type="entry name" value="ARM-like"/>
</dbReference>
<keyword evidence="13" id="KW-1185">Reference proteome</keyword>
<evidence type="ECO:0000313" key="13">
    <source>
        <dbReference type="Proteomes" id="UP000193922"/>
    </source>
</evidence>
<evidence type="ECO:0000256" key="7">
    <source>
        <dbReference type="ARBA" id="ARBA00022884"/>
    </source>
</evidence>
<keyword evidence="6 9" id="KW-0820">tRNA-binding</keyword>
<feature type="domain" description="Exportin-1/Importin-beta-like" evidence="10">
    <location>
        <begin position="109"/>
        <end position="264"/>
    </location>
</feature>
<evidence type="ECO:0000256" key="4">
    <source>
        <dbReference type="ARBA" id="ARBA00022448"/>
    </source>
</evidence>
<dbReference type="GO" id="GO:0005643">
    <property type="term" value="C:nuclear pore"/>
    <property type="evidence" value="ECO:0007669"/>
    <property type="project" value="TreeGrafter"/>
</dbReference>
<sequence length="1044" mass="113108">MEQIEEAVRCALDPTSDPAVQAQAMEYCEQVKSSADGWQMCLQLFTKTPASSPEARLFALQAIESMIVGVGISASTSEAAANLSAVRQSLLQFVTEQYAGTKYSSEVGFIKNKLAHAITLLALATYPTHWPTFITDMVALTGFPAATGAGVDPSMVDFVIKILGSLDEEMVNPVVPRGKEEVARNTMIKDAMRTEDVHRLAHTWLYTLAHMSATHPDLARGTLRLIGVYVSWIDINLIVNEAFMMLLFELLKTPVLRNDACRCLVEIVSKGMRPMEKLYLIQFLNIVEVMGQLEAGDVDFAENVGKLANATAVELKAIWADKDPATTAEAHATARALIEQLMPLLLRFLSHEYDEVSSAVFPAISDILGVFKRQQKEGAGLSETQQEFLSQLLPALVEKLKYDEGYPWPLPSESHATDNDGSLDEDDDEAMFGELRRNLRVFIDAIGQIAPGLYDSVVLTTAHNIFKQCSQYGISADRAGDADGDGQGQLGWVRGELGVYLTQAYGERLSTIKGLRFSGSKSGAHATNGSSTMASQASTDALAELLTVMIQSGIVNCAHPAIAPTFFENCVRFHGFFDVQREAITPVLAAFIGATGVRHPHKTVCTRIWYLLFRFVKLMNSESLAVYSADVIAAVADLLTIRADVSTISDTAPQGGGYGLFDSQGYLFETCGLMLAPSGLDDSVRMALLQQLFNPLFMGAQQLMNARAPAQIAADPQALLQIHHYLTAIGAIVKGFPDARTDAKGGPTNGQHQLSPSTADVFAKAAEMSIAVLEALRESELIREAARFALSRMLSVLGTAALTYVPRLIDGLVPMCKVEELVDLLGFLGLLLYKFKPDVAPTAAELLLPVISKVYGFLDHVAADGAAGTDESVLLADLRKAYLTWLAAIFNSDLDCVFLTAQNAPHLVTILRPIAAQLAVDSASPQLQRLAFSVLNKTAVAWLVDPKGWHTFVIDAVLPACFEAPTRPGFRLTDAQALLVVTEIAGLLQTLLLAGNQFATYMSTVLLPGLGCPTAMATEFVQALASLNQKQFRKYFVSFLSSNS</sequence>
<proteinExistence type="inferred from homology"/>
<evidence type="ECO:0000256" key="1">
    <source>
        <dbReference type="ARBA" id="ARBA00004496"/>
    </source>
</evidence>
<dbReference type="InterPro" id="IPR040017">
    <property type="entry name" value="XPOT"/>
</dbReference>
<dbReference type="GO" id="GO:0031267">
    <property type="term" value="F:small GTPase binding"/>
    <property type="evidence" value="ECO:0007669"/>
    <property type="project" value="InterPro"/>
</dbReference>
<dbReference type="InterPro" id="IPR013598">
    <property type="entry name" value="Exportin-1/Importin-b-like"/>
</dbReference>
<dbReference type="RefSeq" id="XP_040742459.1">
    <property type="nucleotide sequence ID" value="XM_040884710.1"/>
</dbReference>
<accession>A0A1Y1W579</accession>
<dbReference type="SUPFAM" id="SSF48371">
    <property type="entry name" value="ARM repeat"/>
    <property type="match status" value="1"/>
</dbReference>
<dbReference type="Proteomes" id="UP000193922">
    <property type="component" value="Unassembled WGS sequence"/>
</dbReference>
<evidence type="ECO:0000256" key="8">
    <source>
        <dbReference type="ARBA" id="ARBA00023242"/>
    </source>
</evidence>
<dbReference type="GO" id="GO:0016363">
    <property type="term" value="C:nuclear matrix"/>
    <property type="evidence" value="ECO:0007669"/>
    <property type="project" value="TreeGrafter"/>
</dbReference>
<dbReference type="PANTHER" id="PTHR15952:SF11">
    <property type="entry name" value="EXPORTIN-T"/>
    <property type="match status" value="1"/>
</dbReference>
<dbReference type="Pfam" id="PF19282">
    <property type="entry name" value="Exportin-T"/>
    <property type="match status" value="1"/>
</dbReference>
<keyword evidence="4 9" id="KW-0813">Transport</keyword>
<dbReference type="STRING" id="61395.A0A1Y1W579"/>
<keyword evidence="7 9" id="KW-0694">RNA-binding</keyword>
<feature type="domain" description="Exportin-T C-terminal" evidence="11">
    <location>
        <begin position="329"/>
        <end position="1042"/>
    </location>
</feature>
<evidence type="ECO:0000256" key="2">
    <source>
        <dbReference type="ARBA" id="ARBA00009466"/>
    </source>
</evidence>
<dbReference type="OrthoDB" id="26399at2759"/>
<gene>
    <name evidence="12" type="ORF">DL89DRAFT_224734</name>
</gene>
<organism evidence="12 13">
    <name type="scientific">Linderina pennispora</name>
    <dbReference type="NCBI Taxonomy" id="61395"/>
    <lineage>
        <taxon>Eukaryota</taxon>
        <taxon>Fungi</taxon>
        <taxon>Fungi incertae sedis</taxon>
        <taxon>Zoopagomycota</taxon>
        <taxon>Kickxellomycotina</taxon>
        <taxon>Kickxellomycetes</taxon>
        <taxon>Kickxellales</taxon>
        <taxon>Kickxellaceae</taxon>
        <taxon>Linderina</taxon>
    </lineage>
</organism>
<dbReference type="Pfam" id="PF08389">
    <property type="entry name" value="Xpo1"/>
    <property type="match status" value="1"/>
</dbReference>
<dbReference type="GO" id="GO:0071528">
    <property type="term" value="P:tRNA re-export from nucleus"/>
    <property type="evidence" value="ECO:0007669"/>
    <property type="project" value="UniProtKB-UniRule"/>
</dbReference>
<evidence type="ECO:0000259" key="10">
    <source>
        <dbReference type="Pfam" id="PF08389"/>
    </source>
</evidence>
<dbReference type="GO" id="GO:0005737">
    <property type="term" value="C:cytoplasm"/>
    <property type="evidence" value="ECO:0007669"/>
    <property type="project" value="UniProtKB-SubCell"/>
</dbReference>
<comment type="subcellular location">
    <subcellularLocation>
        <location evidence="1 9">Cytoplasm</location>
    </subcellularLocation>
    <subcellularLocation>
        <location evidence="9">Nucleus</location>
    </subcellularLocation>
    <text evidence="9">Shuttles between the nucleus and the cytoplasm.</text>
</comment>
<evidence type="ECO:0000256" key="9">
    <source>
        <dbReference type="RuleBase" id="RU366037"/>
    </source>
</evidence>
<dbReference type="PANTHER" id="PTHR15952">
    <property type="entry name" value="EXPORTIN-T/LOS1"/>
    <property type="match status" value="1"/>
</dbReference>
<dbReference type="GO" id="GO:0000049">
    <property type="term" value="F:tRNA binding"/>
    <property type="evidence" value="ECO:0007669"/>
    <property type="project" value="UniProtKB-UniRule"/>
</dbReference>
<name>A0A1Y1W579_9FUNG</name>
<protein>
    <recommendedName>
        <fullName evidence="3 9">Exportin-T</fullName>
    </recommendedName>
    <alternativeName>
        <fullName evidence="9">Exportin(tRNA)</fullName>
    </alternativeName>
    <alternativeName>
        <fullName evidence="9">tRNA exportin</fullName>
    </alternativeName>
</protein>
<keyword evidence="5 9" id="KW-0963">Cytoplasm</keyword>
<dbReference type="InterPro" id="IPR016024">
    <property type="entry name" value="ARM-type_fold"/>
</dbReference>
<comment type="caution">
    <text evidence="12">The sequence shown here is derived from an EMBL/GenBank/DDBJ whole genome shotgun (WGS) entry which is preliminary data.</text>
</comment>
<keyword evidence="8 9" id="KW-0539">Nucleus</keyword>
<comment type="similarity">
    <text evidence="2 9">Belongs to the exportin family.</text>
</comment>